<keyword evidence="1" id="KW-0853">WD repeat</keyword>
<sequence length="114" mass="12784">MSFCGPLALRHKKGWTVAIYDIFGDDFMVKVVDFNNPDDREFVLQGHKAPVLSVSFDPLDIFIASSSCDGTIRVWRVDQRKEVKCIRALSPCSDPTLAISCCRLCWQSISGQVN</sequence>
<organism evidence="2 3">
    <name type="scientific">Fasciola gigantica</name>
    <name type="common">Giant liver fluke</name>
    <dbReference type="NCBI Taxonomy" id="46835"/>
    <lineage>
        <taxon>Eukaryota</taxon>
        <taxon>Metazoa</taxon>
        <taxon>Spiralia</taxon>
        <taxon>Lophotrochozoa</taxon>
        <taxon>Platyhelminthes</taxon>
        <taxon>Trematoda</taxon>
        <taxon>Digenea</taxon>
        <taxon>Plagiorchiida</taxon>
        <taxon>Echinostomata</taxon>
        <taxon>Echinostomatoidea</taxon>
        <taxon>Fasciolidae</taxon>
        <taxon>Fasciola</taxon>
    </lineage>
</organism>
<dbReference type="STRING" id="46835.A0A504YQI1"/>
<dbReference type="InterPro" id="IPR015943">
    <property type="entry name" value="WD40/YVTN_repeat-like_dom_sf"/>
</dbReference>
<name>A0A504YQI1_FASGI</name>
<dbReference type="SUPFAM" id="SSF50978">
    <property type="entry name" value="WD40 repeat-like"/>
    <property type="match status" value="1"/>
</dbReference>
<dbReference type="AlphaFoldDB" id="A0A504YQI1"/>
<evidence type="ECO:0000313" key="2">
    <source>
        <dbReference type="EMBL" id="TPP62541.1"/>
    </source>
</evidence>
<dbReference type="InterPro" id="IPR036322">
    <property type="entry name" value="WD40_repeat_dom_sf"/>
</dbReference>
<dbReference type="PROSITE" id="PS50294">
    <property type="entry name" value="WD_REPEATS_REGION"/>
    <property type="match status" value="1"/>
</dbReference>
<keyword evidence="3" id="KW-1185">Reference proteome</keyword>
<accession>A0A504YQI1</accession>
<dbReference type="GO" id="GO:0006281">
    <property type="term" value="P:DNA repair"/>
    <property type="evidence" value="ECO:0007669"/>
    <property type="project" value="TreeGrafter"/>
</dbReference>
<evidence type="ECO:0000256" key="1">
    <source>
        <dbReference type="PROSITE-ProRule" id="PRU00221"/>
    </source>
</evidence>
<dbReference type="PANTHER" id="PTHR19932">
    <property type="entry name" value="WD REPEAT AND HMG-BOX DNA BINDING PROTEIN"/>
    <property type="match status" value="1"/>
</dbReference>
<proteinExistence type="predicted"/>
<dbReference type="GO" id="GO:0043596">
    <property type="term" value="C:nuclear replication fork"/>
    <property type="evidence" value="ECO:0007669"/>
    <property type="project" value="TreeGrafter"/>
</dbReference>
<dbReference type="Pfam" id="PF00400">
    <property type="entry name" value="WD40"/>
    <property type="match status" value="1"/>
</dbReference>
<evidence type="ECO:0000313" key="3">
    <source>
        <dbReference type="Proteomes" id="UP000316759"/>
    </source>
</evidence>
<dbReference type="OrthoDB" id="427368at2759"/>
<dbReference type="Proteomes" id="UP000316759">
    <property type="component" value="Unassembled WGS sequence"/>
</dbReference>
<dbReference type="InterPro" id="IPR001680">
    <property type="entry name" value="WD40_rpt"/>
</dbReference>
<comment type="caution">
    <text evidence="2">The sequence shown here is derived from an EMBL/GenBank/DDBJ whole genome shotgun (WGS) entry which is preliminary data.</text>
</comment>
<dbReference type="SMART" id="SM00320">
    <property type="entry name" value="WD40"/>
    <property type="match status" value="1"/>
</dbReference>
<protein>
    <submittedName>
        <fullName evidence="2">Chromosome transmission fidelity protein 4</fullName>
    </submittedName>
</protein>
<dbReference type="Gene3D" id="2.130.10.10">
    <property type="entry name" value="YVTN repeat-like/Quinoprotein amine dehydrogenase"/>
    <property type="match status" value="1"/>
</dbReference>
<feature type="repeat" description="WD" evidence="1">
    <location>
        <begin position="44"/>
        <end position="85"/>
    </location>
</feature>
<dbReference type="GO" id="GO:0003682">
    <property type="term" value="F:chromatin binding"/>
    <property type="evidence" value="ECO:0007669"/>
    <property type="project" value="TreeGrafter"/>
</dbReference>
<dbReference type="EMBL" id="SUNJ01006717">
    <property type="protein sequence ID" value="TPP62541.1"/>
    <property type="molecule type" value="Genomic_DNA"/>
</dbReference>
<dbReference type="GO" id="GO:0006261">
    <property type="term" value="P:DNA-templated DNA replication"/>
    <property type="evidence" value="ECO:0007669"/>
    <property type="project" value="TreeGrafter"/>
</dbReference>
<dbReference type="PANTHER" id="PTHR19932:SF10">
    <property type="entry name" value="WD REPEAT AND HMG-BOX DNA-BINDING PROTEIN 1"/>
    <property type="match status" value="1"/>
</dbReference>
<dbReference type="GO" id="GO:0000278">
    <property type="term" value="P:mitotic cell cycle"/>
    <property type="evidence" value="ECO:0007669"/>
    <property type="project" value="TreeGrafter"/>
</dbReference>
<reference evidence="2 3" key="1">
    <citation type="submission" date="2019-04" db="EMBL/GenBank/DDBJ databases">
        <title>Annotation for the trematode Fasciola gigantica.</title>
        <authorList>
            <person name="Choi Y.-J."/>
        </authorList>
    </citation>
    <scope>NUCLEOTIDE SEQUENCE [LARGE SCALE GENOMIC DNA]</scope>
    <source>
        <strain evidence="2">Uganda_cow_1</strain>
    </source>
</reference>
<dbReference type="PROSITE" id="PS50082">
    <property type="entry name" value="WD_REPEATS_2"/>
    <property type="match status" value="1"/>
</dbReference>
<gene>
    <name evidence="2" type="ORF">FGIG_12532</name>
</gene>